<evidence type="ECO:0008006" key="5">
    <source>
        <dbReference type="Google" id="ProtNLM"/>
    </source>
</evidence>
<keyword evidence="4" id="KW-1185">Reference proteome</keyword>
<name>A0A167SER7_CALVF</name>
<proteinExistence type="predicted"/>
<dbReference type="Proteomes" id="UP000076738">
    <property type="component" value="Unassembled WGS sequence"/>
</dbReference>
<evidence type="ECO:0000313" key="3">
    <source>
        <dbReference type="EMBL" id="KZP01853.1"/>
    </source>
</evidence>
<accession>A0A167SER7</accession>
<dbReference type="AlphaFoldDB" id="A0A167SER7"/>
<feature type="region of interest" description="Disordered" evidence="1">
    <location>
        <begin position="42"/>
        <end position="75"/>
    </location>
</feature>
<keyword evidence="2" id="KW-0732">Signal</keyword>
<evidence type="ECO:0000313" key="4">
    <source>
        <dbReference type="Proteomes" id="UP000076738"/>
    </source>
</evidence>
<dbReference type="EMBL" id="KV417266">
    <property type="protein sequence ID" value="KZP01853.1"/>
    <property type="molecule type" value="Genomic_DNA"/>
</dbReference>
<gene>
    <name evidence="3" type="ORF">CALVIDRAFT_532599</name>
</gene>
<organism evidence="3 4">
    <name type="scientific">Calocera viscosa (strain TUFC12733)</name>
    <dbReference type="NCBI Taxonomy" id="1330018"/>
    <lineage>
        <taxon>Eukaryota</taxon>
        <taxon>Fungi</taxon>
        <taxon>Dikarya</taxon>
        <taxon>Basidiomycota</taxon>
        <taxon>Agaricomycotina</taxon>
        <taxon>Dacrymycetes</taxon>
        <taxon>Dacrymycetales</taxon>
        <taxon>Dacrymycetaceae</taxon>
        <taxon>Calocera</taxon>
    </lineage>
</organism>
<feature type="chain" id="PRO_5007892212" description="Secreted protein" evidence="2">
    <location>
        <begin position="19"/>
        <end position="75"/>
    </location>
</feature>
<reference evidence="3 4" key="1">
    <citation type="journal article" date="2016" name="Mol. Biol. Evol.">
        <title>Comparative Genomics of Early-Diverging Mushroom-Forming Fungi Provides Insights into the Origins of Lignocellulose Decay Capabilities.</title>
        <authorList>
            <person name="Nagy L.G."/>
            <person name="Riley R."/>
            <person name="Tritt A."/>
            <person name="Adam C."/>
            <person name="Daum C."/>
            <person name="Floudas D."/>
            <person name="Sun H."/>
            <person name="Yadav J.S."/>
            <person name="Pangilinan J."/>
            <person name="Larsson K.H."/>
            <person name="Matsuura K."/>
            <person name="Barry K."/>
            <person name="Labutti K."/>
            <person name="Kuo R."/>
            <person name="Ohm R.A."/>
            <person name="Bhattacharya S.S."/>
            <person name="Shirouzu T."/>
            <person name="Yoshinaga Y."/>
            <person name="Martin F.M."/>
            <person name="Grigoriev I.V."/>
            <person name="Hibbett D.S."/>
        </authorList>
    </citation>
    <scope>NUCLEOTIDE SEQUENCE [LARGE SCALE GENOMIC DNA]</scope>
    <source>
        <strain evidence="3 4">TUFC12733</strain>
    </source>
</reference>
<feature type="signal peptide" evidence="2">
    <location>
        <begin position="1"/>
        <end position="18"/>
    </location>
</feature>
<protein>
    <recommendedName>
        <fullName evidence="5">Secreted protein</fullName>
    </recommendedName>
</protein>
<sequence>MRSHILSLFSFLPFPVSFLVSRCVALRSAGYTAAGARGVVGRAHAPAPPPPHMLSHTRHLHRPSAPAYTSLRPVP</sequence>
<evidence type="ECO:0000256" key="1">
    <source>
        <dbReference type="SAM" id="MobiDB-lite"/>
    </source>
</evidence>
<evidence type="ECO:0000256" key="2">
    <source>
        <dbReference type="SAM" id="SignalP"/>
    </source>
</evidence>